<comment type="caution">
    <text evidence="1">The sequence shown here is derived from an EMBL/GenBank/DDBJ whole genome shotgun (WGS) entry which is preliminary data.</text>
</comment>
<dbReference type="EMBL" id="JMCB01000030">
    <property type="protein sequence ID" value="KFE60609.1"/>
    <property type="molecule type" value="Genomic_DNA"/>
</dbReference>
<gene>
    <name evidence="1" type="ORF">DB31_5948</name>
</gene>
<evidence type="ECO:0008006" key="3">
    <source>
        <dbReference type="Google" id="ProtNLM"/>
    </source>
</evidence>
<dbReference type="RefSeq" id="WP_052420689.1">
    <property type="nucleotide sequence ID" value="NZ_JMCB01000030.1"/>
</dbReference>
<keyword evidence="2" id="KW-1185">Reference proteome</keyword>
<protein>
    <recommendedName>
        <fullName evidence="3">DUF1223 domain-containing protein</fullName>
    </recommendedName>
</protein>
<dbReference type="OrthoDB" id="9808254at2"/>
<dbReference type="Proteomes" id="UP000028725">
    <property type="component" value="Unassembled WGS sequence"/>
</dbReference>
<dbReference type="AlphaFoldDB" id="A0A085VYU6"/>
<dbReference type="PANTHER" id="PTHR36057">
    <property type="match status" value="1"/>
</dbReference>
<reference evidence="1 2" key="1">
    <citation type="submission" date="2014-04" db="EMBL/GenBank/DDBJ databases">
        <title>Genome assembly of Hyalangium minutum DSM 14724.</title>
        <authorList>
            <person name="Sharma G."/>
            <person name="Subramanian S."/>
        </authorList>
    </citation>
    <scope>NUCLEOTIDE SEQUENCE [LARGE SCALE GENOMIC DNA]</scope>
    <source>
        <strain evidence="1 2">DSM 14724</strain>
    </source>
</reference>
<accession>A0A085VYU6</accession>
<sequence>MNAVLFALPLILSAAPARTPVLVELFTSEGCSSCPSADNALARLAQKQPVEGVELIALGFHVDYWDYLGWKDPYSSGEYSERQRRYVLDGDDNRMYTPQMVVDGQRAFVGGEDEARTQAAAAAQRPKVPLRLTARVEGETVVVRVRTEAAPAPGLELWAALAEEGLSSDVKRGENAGKKLSHAAVVRTLATLPPAKASEGSFVSEARLKLAAGWKRDKLRVVAVLQAPGGPVSGVASVEPAAK</sequence>
<dbReference type="InterPro" id="IPR010634">
    <property type="entry name" value="DUF1223"/>
</dbReference>
<evidence type="ECO:0000313" key="1">
    <source>
        <dbReference type="EMBL" id="KFE60609.1"/>
    </source>
</evidence>
<proteinExistence type="predicted"/>
<dbReference type="PATRIC" id="fig|394096.3.peg.8668"/>
<dbReference type="PANTHER" id="PTHR36057:SF1">
    <property type="entry name" value="LIPOPROTEIN LIPID ATTACHMENT SITE-LIKE PROTEIN, PUTATIVE (DUF1223)-RELATED"/>
    <property type="match status" value="1"/>
</dbReference>
<dbReference type="InterPro" id="IPR036249">
    <property type="entry name" value="Thioredoxin-like_sf"/>
</dbReference>
<organism evidence="1 2">
    <name type="scientific">Hyalangium minutum</name>
    <dbReference type="NCBI Taxonomy" id="394096"/>
    <lineage>
        <taxon>Bacteria</taxon>
        <taxon>Pseudomonadati</taxon>
        <taxon>Myxococcota</taxon>
        <taxon>Myxococcia</taxon>
        <taxon>Myxococcales</taxon>
        <taxon>Cystobacterineae</taxon>
        <taxon>Archangiaceae</taxon>
        <taxon>Hyalangium</taxon>
    </lineage>
</organism>
<dbReference type="Pfam" id="PF06764">
    <property type="entry name" value="DUF1223"/>
    <property type="match status" value="1"/>
</dbReference>
<dbReference type="SUPFAM" id="SSF52833">
    <property type="entry name" value="Thioredoxin-like"/>
    <property type="match status" value="1"/>
</dbReference>
<name>A0A085VYU6_9BACT</name>
<dbReference type="STRING" id="394096.DB31_5948"/>
<evidence type="ECO:0000313" key="2">
    <source>
        <dbReference type="Proteomes" id="UP000028725"/>
    </source>
</evidence>